<reference evidence="6" key="5">
    <citation type="submission" date="2018-04" db="UniProtKB">
        <authorList>
            <consortium name="EnsemblFungi"/>
        </authorList>
    </citation>
    <scope>IDENTIFICATION</scope>
    <source>
        <strain evidence="6">R3-111a-1</strain>
    </source>
</reference>
<dbReference type="InterPro" id="IPR011032">
    <property type="entry name" value="GroES-like_sf"/>
</dbReference>
<gene>
    <name evidence="6" type="primary">20352818</name>
    <name evidence="5" type="ORF">GGTG_12360</name>
</gene>
<dbReference type="InterPro" id="IPR013149">
    <property type="entry name" value="ADH-like_C"/>
</dbReference>
<protein>
    <recommendedName>
        <fullName evidence="2">Dehydrogenase FUB6</fullName>
    </recommendedName>
    <alternativeName>
        <fullName evidence="3">Fusaric acid biosynthesis protein 6</fullName>
    </alternativeName>
</protein>
<dbReference type="eggNOG" id="KOG1196">
    <property type="taxonomic scope" value="Eukaryota"/>
</dbReference>
<proteinExistence type="predicted"/>
<dbReference type="VEuPathDB" id="FungiDB:GGTG_12360"/>
<evidence type="ECO:0000313" key="6">
    <source>
        <dbReference type="EnsemblFungi" id="EJT70187"/>
    </source>
</evidence>
<dbReference type="HOGENOM" id="CLU_026673_29_2_1"/>
<dbReference type="EMBL" id="GL385402">
    <property type="protein sequence ID" value="EJT70187.1"/>
    <property type="molecule type" value="Genomic_DNA"/>
</dbReference>
<dbReference type="InterPro" id="IPR045010">
    <property type="entry name" value="MDR_fam"/>
</dbReference>
<dbReference type="RefSeq" id="XP_009228521.1">
    <property type="nucleotide sequence ID" value="XM_009230257.1"/>
</dbReference>
<evidence type="ECO:0000259" key="4">
    <source>
        <dbReference type="SMART" id="SM00829"/>
    </source>
</evidence>
<reference evidence="5" key="3">
    <citation type="submission" date="2010-09" db="EMBL/GenBank/DDBJ databases">
        <title>Annotation of Gaeumannomyces graminis var. tritici R3-111a-1.</title>
        <authorList>
            <consortium name="The Broad Institute Genome Sequencing Platform"/>
            <person name="Ma L.-J."/>
            <person name="Dead R."/>
            <person name="Young S.K."/>
            <person name="Zeng Q."/>
            <person name="Gargeya S."/>
            <person name="Fitzgerald M."/>
            <person name="Haas B."/>
            <person name="Abouelleil A."/>
            <person name="Alvarado L."/>
            <person name="Arachchi H.M."/>
            <person name="Berlin A."/>
            <person name="Brown A."/>
            <person name="Chapman S.B."/>
            <person name="Chen Z."/>
            <person name="Dunbar C."/>
            <person name="Freedman E."/>
            <person name="Gearin G."/>
            <person name="Gellesch M."/>
            <person name="Goldberg J."/>
            <person name="Griggs A."/>
            <person name="Gujja S."/>
            <person name="Heiman D."/>
            <person name="Howarth C."/>
            <person name="Larson L."/>
            <person name="Lui A."/>
            <person name="MacDonald P.J.P."/>
            <person name="Mehta T."/>
            <person name="Montmayeur A."/>
            <person name="Murphy C."/>
            <person name="Neiman D."/>
            <person name="Pearson M."/>
            <person name="Priest M."/>
            <person name="Roberts A."/>
            <person name="Saif S."/>
            <person name="Shea T."/>
            <person name="Shenoy N."/>
            <person name="Sisk P."/>
            <person name="Stolte C."/>
            <person name="Sykes S."/>
            <person name="Yandava C."/>
            <person name="Wortman J."/>
            <person name="Nusbaum C."/>
            <person name="Birren B."/>
        </authorList>
    </citation>
    <scope>NUCLEOTIDE SEQUENCE</scope>
    <source>
        <strain evidence="5">R3-111a-1</strain>
    </source>
</reference>
<reference evidence="7" key="1">
    <citation type="submission" date="2010-07" db="EMBL/GenBank/DDBJ databases">
        <title>The genome sequence of Gaeumannomyces graminis var. tritici strain R3-111a-1.</title>
        <authorList>
            <consortium name="The Broad Institute Genome Sequencing Platform"/>
            <person name="Ma L.-J."/>
            <person name="Dead R."/>
            <person name="Young S."/>
            <person name="Zeng Q."/>
            <person name="Koehrsen M."/>
            <person name="Alvarado L."/>
            <person name="Berlin A."/>
            <person name="Chapman S.B."/>
            <person name="Chen Z."/>
            <person name="Freedman E."/>
            <person name="Gellesch M."/>
            <person name="Goldberg J."/>
            <person name="Griggs A."/>
            <person name="Gujja S."/>
            <person name="Heilman E.R."/>
            <person name="Heiman D."/>
            <person name="Hepburn T."/>
            <person name="Howarth C."/>
            <person name="Jen D."/>
            <person name="Larson L."/>
            <person name="Mehta T."/>
            <person name="Neiman D."/>
            <person name="Pearson M."/>
            <person name="Roberts A."/>
            <person name="Saif S."/>
            <person name="Shea T."/>
            <person name="Shenoy N."/>
            <person name="Sisk P."/>
            <person name="Stolte C."/>
            <person name="Sykes S."/>
            <person name="Walk T."/>
            <person name="White J."/>
            <person name="Yandava C."/>
            <person name="Haas B."/>
            <person name="Nusbaum C."/>
            <person name="Birren B."/>
        </authorList>
    </citation>
    <scope>NUCLEOTIDE SEQUENCE [LARGE SCALE GENOMIC DNA]</scope>
    <source>
        <strain evidence="7">R3-111a-1</strain>
    </source>
</reference>
<evidence type="ECO:0000313" key="7">
    <source>
        <dbReference type="Proteomes" id="UP000006039"/>
    </source>
</evidence>
<dbReference type="GeneID" id="20352818"/>
<dbReference type="Proteomes" id="UP000006039">
    <property type="component" value="Unassembled WGS sequence"/>
</dbReference>
<reference evidence="5" key="2">
    <citation type="submission" date="2010-07" db="EMBL/GenBank/DDBJ databases">
        <authorList>
            <consortium name="The Broad Institute Genome Sequencing Platform"/>
            <consortium name="Broad Institute Genome Sequencing Center for Infectious Disease"/>
            <person name="Ma L.-J."/>
            <person name="Dead R."/>
            <person name="Young S."/>
            <person name="Zeng Q."/>
            <person name="Koehrsen M."/>
            <person name="Alvarado L."/>
            <person name="Berlin A."/>
            <person name="Chapman S.B."/>
            <person name="Chen Z."/>
            <person name="Freedman E."/>
            <person name="Gellesch M."/>
            <person name="Goldberg J."/>
            <person name="Griggs A."/>
            <person name="Gujja S."/>
            <person name="Heilman E.R."/>
            <person name="Heiman D."/>
            <person name="Hepburn T."/>
            <person name="Howarth C."/>
            <person name="Jen D."/>
            <person name="Larson L."/>
            <person name="Mehta T."/>
            <person name="Neiman D."/>
            <person name="Pearson M."/>
            <person name="Roberts A."/>
            <person name="Saif S."/>
            <person name="Shea T."/>
            <person name="Shenoy N."/>
            <person name="Sisk P."/>
            <person name="Stolte C."/>
            <person name="Sykes S."/>
            <person name="Walk T."/>
            <person name="White J."/>
            <person name="Yandava C."/>
            <person name="Haas B."/>
            <person name="Nusbaum C."/>
            <person name="Birren B."/>
        </authorList>
    </citation>
    <scope>NUCLEOTIDE SEQUENCE</scope>
    <source>
        <strain evidence="5">R3-111a-1</strain>
    </source>
</reference>
<dbReference type="Gene3D" id="3.90.180.10">
    <property type="entry name" value="Medium-chain alcohol dehydrogenases, catalytic domain"/>
    <property type="match status" value="1"/>
</dbReference>
<dbReference type="CDD" id="cd05288">
    <property type="entry name" value="PGDH"/>
    <property type="match status" value="1"/>
</dbReference>
<dbReference type="SUPFAM" id="SSF50129">
    <property type="entry name" value="GroES-like"/>
    <property type="match status" value="1"/>
</dbReference>
<dbReference type="InterPro" id="IPR020843">
    <property type="entry name" value="ER"/>
</dbReference>
<dbReference type="EnsemblFungi" id="EJT70187">
    <property type="protein sequence ID" value="EJT70187"/>
    <property type="gene ID" value="GGTG_12360"/>
</dbReference>
<evidence type="ECO:0000256" key="2">
    <source>
        <dbReference type="ARBA" id="ARBA00069006"/>
    </source>
</evidence>
<dbReference type="Gene3D" id="3.40.50.720">
    <property type="entry name" value="NAD(P)-binding Rossmann-like Domain"/>
    <property type="match status" value="1"/>
</dbReference>
<evidence type="ECO:0000313" key="5">
    <source>
        <dbReference type="EMBL" id="EJT70187.1"/>
    </source>
</evidence>
<name>J3PFT5_GAET3</name>
<organism evidence="5">
    <name type="scientific">Gaeumannomyces tritici (strain R3-111a-1)</name>
    <name type="common">Wheat and barley take-all root rot fungus</name>
    <name type="synonym">Gaeumannomyces graminis var. tritici</name>
    <dbReference type="NCBI Taxonomy" id="644352"/>
    <lineage>
        <taxon>Eukaryota</taxon>
        <taxon>Fungi</taxon>
        <taxon>Dikarya</taxon>
        <taxon>Ascomycota</taxon>
        <taxon>Pezizomycotina</taxon>
        <taxon>Sordariomycetes</taxon>
        <taxon>Sordariomycetidae</taxon>
        <taxon>Magnaporthales</taxon>
        <taxon>Magnaporthaceae</taxon>
        <taxon>Gaeumannomyces</taxon>
    </lineage>
</organism>
<dbReference type="GO" id="GO:0016628">
    <property type="term" value="F:oxidoreductase activity, acting on the CH-CH group of donors, NAD or NADP as acceptor"/>
    <property type="evidence" value="ECO:0007669"/>
    <property type="project" value="InterPro"/>
</dbReference>
<dbReference type="Pfam" id="PF00107">
    <property type="entry name" value="ADH_zinc_N"/>
    <property type="match status" value="1"/>
</dbReference>
<dbReference type="AlphaFoldDB" id="J3PFT5"/>
<dbReference type="PANTHER" id="PTHR43205:SF42">
    <property type="entry name" value="ALCOHOL DEHYDROGENASE, ZINC-CONTAINING (AFU_ORTHOLOGUE AFUA_7G04530)"/>
    <property type="match status" value="1"/>
</dbReference>
<evidence type="ECO:0000256" key="1">
    <source>
        <dbReference type="ARBA" id="ARBA00023002"/>
    </source>
</evidence>
<dbReference type="InterPro" id="IPR036291">
    <property type="entry name" value="NAD(P)-bd_dom_sf"/>
</dbReference>
<accession>J3PFT5</accession>
<dbReference type="SUPFAM" id="SSF51735">
    <property type="entry name" value="NAD(P)-binding Rossmann-fold domains"/>
    <property type="match status" value="1"/>
</dbReference>
<dbReference type="InterPro" id="IPR041694">
    <property type="entry name" value="ADH_N_2"/>
</dbReference>
<keyword evidence="1" id="KW-0560">Oxidoreductase</keyword>
<sequence>MERANTSVVLAERPVGNIVPGKTFAKKIQPAPTEADLKDGQILAETLYLSLDPAMRGWLNDTRSYLPPVQIGEVMRSGGLVRVLASKSPKAKEGDVVFGFSGWQEVCVMPDAGPGAFDAPFDLPSSAKLTDLLGVLGMTGLTAYFGVTKIANIKPGDTVVVSGAAGATGSVVGQMAKNIFGARVVGLAGGADKCRWLKEELGFDEAVDYKAADFKEKFAAATPKFIDVYWDNVGGDILEMCLARANKFARFVMCGAISQYNSTEVKGIKNLTMVIAMSIRMESFIVLNYPTEIPKARQELAGWLAEGKIKRQETVVKGGLDKVEQALLDLFNGANTGKMLVEVKGGEGGAKL</sequence>
<reference evidence="6" key="4">
    <citation type="journal article" date="2015" name="G3 (Bethesda)">
        <title>Genome sequences of three phytopathogenic species of the Magnaporthaceae family of fungi.</title>
        <authorList>
            <person name="Okagaki L.H."/>
            <person name="Nunes C.C."/>
            <person name="Sailsbery J."/>
            <person name="Clay B."/>
            <person name="Brown D."/>
            <person name="John T."/>
            <person name="Oh Y."/>
            <person name="Young N."/>
            <person name="Fitzgerald M."/>
            <person name="Haas B.J."/>
            <person name="Zeng Q."/>
            <person name="Young S."/>
            <person name="Adiconis X."/>
            <person name="Fan L."/>
            <person name="Levin J.Z."/>
            <person name="Mitchell T.K."/>
            <person name="Okubara P.A."/>
            <person name="Farman M.L."/>
            <person name="Kohn L.M."/>
            <person name="Birren B."/>
            <person name="Ma L.-J."/>
            <person name="Dean R.A."/>
        </authorList>
    </citation>
    <scope>NUCLEOTIDE SEQUENCE</scope>
    <source>
        <strain evidence="6">R3-111a-1</strain>
    </source>
</reference>
<keyword evidence="7" id="KW-1185">Reference proteome</keyword>
<dbReference type="SMART" id="SM00829">
    <property type="entry name" value="PKS_ER"/>
    <property type="match status" value="1"/>
</dbReference>
<dbReference type="OrthoDB" id="809632at2759"/>
<evidence type="ECO:0000256" key="3">
    <source>
        <dbReference type="ARBA" id="ARBA00083301"/>
    </source>
</evidence>
<feature type="domain" description="Enoyl reductase (ER)" evidence="4">
    <location>
        <begin position="21"/>
        <end position="341"/>
    </location>
</feature>
<dbReference type="Pfam" id="PF16884">
    <property type="entry name" value="ADH_N_2"/>
    <property type="match status" value="1"/>
</dbReference>
<dbReference type="FunFam" id="3.40.50.720:FF:000121">
    <property type="entry name" value="Prostaglandin reductase 2"/>
    <property type="match status" value="1"/>
</dbReference>
<dbReference type="FunCoup" id="J3PFT5">
    <property type="interactions" value="369"/>
</dbReference>
<dbReference type="PANTHER" id="PTHR43205">
    <property type="entry name" value="PROSTAGLANDIN REDUCTASE"/>
    <property type="match status" value="1"/>
</dbReference>